<sequence>MQLAPAAFPTGTSVPQLHRSPHQLKEREVAGVVDGHQITDGCSLYDHMINMIDVHHVNHCIRLRAIGQRVTRRQSTILQQFIRRSETKPSTSTEHGRVFIRGRQHFLLLDSKNPSSSVCPQLPHPVACNQTGIVTDLEPPAVVTLHWPTTYLSFPK</sequence>
<evidence type="ECO:0000256" key="1">
    <source>
        <dbReference type="SAM" id="MobiDB-lite"/>
    </source>
</evidence>
<keyword evidence="3" id="KW-1185">Reference proteome</keyword>
<name>A0ABR0B0D3_9CRUS</name>
<dbReference type="Proteomes" id="UP001234178">
    <property type="component" value="Unassembled WGS sequence"/>
</dbReference>
<evidence type="ECO:0000313" key="3">
    <source>
        <dbReference type="Proteomes" id="UP001234178"/>
    </source>
</evidence>
<protein>
    <submittedName>
        <fullName evidence="2">Uncharacterized protein</fullName>
    </submittedName>
</protein>
<gene>
    <name evidence="2" type="ORF">OUZ56_024230</name>
</gene>
<organism evidence="2 3">
    <name type="scientific">Daphnia magna</name>
    <dbReference type="NCBI Taxonomy" id="35525"/>
    <lineage>
        <taxon>Eukaryota</taxon>
        <taxon>Metazoa</taxon>
        <taxon>Ecdysozoa</taxon>
        <taxon>Arthropoda</taxon>
        <taxon>Crustacea</taxon>
        <taxon>Branchiopoda</taxon>
        <taxon>Diplostraca</taxon>
        <taxon>Cladocera</taxon>
        <taxon>Anomopoda</taxon>
        <taxon>Daphniidae</taxon>
        <taxon>Daphnia</taxon>
    </lineage>
</organism>
<dbReference type="EMBL" id="JAOYFB010000039">
    <property type="protein sequence ID" value="KAK4030843.1"/>
    <property type="molecule type" value="Genomic_DNA"/>
</dbReference>
<evidence type="ECO:0000313" key="2">
    <source>
        <dbReference type="EMBL" id="KAK4030843.1"/>
    </source>
</evidence>
<comment type="caution">
    <text evidence="2">The sequence shown here is derived from an EMBL/GenBank/DDBJ whole genome shotgun (WGS) entry which is preliminary data.</text>
</comment>
<feature type="region of interest" description="Disordered" evidence="1">
    <location>
        <begin position="1"/>
        <end position="21"/>
    </location>
</feature>
<reference evidence="2 3" key="1">
    <citation type="journal article" date="2023" name="Nucleic Acids Res.">
        <title>The hologenome of Daphnia magna reveals possible DNA methylation and microbiome-mediated evolution of the host genome.</title>
        <authorList>
            <person name="Chaturvedi A."/>
            <person name="Li X."/>
            <person name="Dhandapani V."/>
            <person name="Marshall H."/>
            <person name="Kissane S."/>
            <person name="Cuenca-Cambronero M."/>
            <person name="Asole G."/>
            <person name="Calvet F."/>
            <person name="Ruiz-Romero M."/>
            <person name="Marangio P."/>
            <person name="Guigo R."/>
            <person name="Rago D."/>
            <person name="Mirbahai L."/>
            <person name="Eastwood N."/>
            <person name="Colbourne J.K."/>
            <person name="Zhou J."/>
            <person name="Mallon E."/>
            <person name="Orsini L."/>
        </authorList>
    </citation>
    <scope>NUCLEOTIDE SEQUENCE [LARGE SCALE GENOMIC DNA]</scope>
    <source>
        <strain evidence="2">LRV0_1</strain>
    </source>
</reference>
<accession>A0ABR0B0D3</accession>
<proteinExistence type="predicted"/>